<feature type="non-terminal residue" evidence="4">
    <location>
        <position position="1"/>
    </location>
</feature>
<gene>
    <name evidence="4" type="ORF">M404DRAFT_114728</name>
</gene>
<proteinExistence type="predicted"/>
<dbReference type="Pfam" id="PF13359">
    <property type="entry name" value="DDE_Tnp_4"/>
    <property type="match status" value="1"/>
</dbReference>
<feature type="non-terminal residue" evidence="4">
    <location>
        <position position="79"/>
    </location>
</feature>
<dbReference type="AlphaFoldDB" id="A0A0C3NAS1"/>
<sequence length="79" mass="9210">KDPIGVMPHRHCTWADTAYPSEKWCVVPFKKPRGGNLTKHQNTYNRYVSKIRVRVEHAFAALKGWFQSLRELCIKIGNK</sequence>
<keyword evidence="2" id="KW-0479">Metal-binding</keyword>
<evidence type="ECO:0000256" key="2">
    <source>
        <dbReference type="ARBA" id="ARBA00022723"/>
    </source>
</evidence>
<name>A0A0C3NAS1_PISTI</name>
<evidence type="ECO:0000313" key="4">
    <source>
        <dbReference type="EMBL" id="KIN93010.1"/>
    </source>
</evidence>
<reference evidence="5" key="2">
    <citation type="submission" date="2015-01" db="EMBL/GenBank/DDBJ databases">
        <title>Evolutionary Origins and Diversification of the Mycorrhizal Mutualists.</title>
        <authorList>
            <consortium name="DOE Joint Genome Institute"/>
            <consortium name="Mycorrhizal Genomics Consortium"/>
            <person name="Kohler A."/>
            <person name="Kuo A."/>
            <person name="Nagy L.G."/>
            <person name="Floudas D."/>
            <person name="Copeland A."/>
            <person name="Barry K.W."/>
            <person name="Cichocki N."/>
            <person name="Veneault-Fourrey C."/>
            <person name="LaButti K."/>
            <person name="Lindquist E.A."/>
            <person name="Lipzen A."/>
            <person name="Lundell T."/>
            <person name="Morin E."/>
            <person name="Murat C."/>
            <person name="Riley R."/>
            <person name="Ohm R."/>
            <person name="Sun H."/>
            <person name="Tunlid A."/>
            <person name="Henrissat B."/>
            <person name="Grigoriev I.V."/>
            <person name="Hibbett D.S."/>
            <person name="Martin F."/>
        </authorList>
    </citation>
    <scope>NUCLEOTIDE SEQUENCE [LARGE SCALE GENOMIC DNA]</scope>
    <source>
        <strain evidence="5">Marx 270</strain>
    </source>
</reference>
<dbReference type="InterPro" id="IPR027806">
    <property type="entry name" value="HARBI1_dom"/>
</dbReference>
<dbReference type="GO" id="GO:0046872">
    <property type="term" value="F:metal ion binding"/>
    <property type="evidence" value="ECO:0007669"/>
    <property type="project" value="UniProtKB-KW"/>
</dbReference>
<evidence type="ECO:0000313" key="5">
    <source>
        <dbReference type="Proteomes" id="UP000054217"/>
    </source>
</evidence>
<comment type="cofactor">
    <cofactor evidence="1">
        <name>a divalent metal cation</name>
        <dbReference type="ChEBI" id="CHEBI:60240"/>
    </cofactor>
</comment>
<feature type="domain" description="DDE Tnp4" evidence="3">
    <location>
        <begin position="8"/>
        <end position="71"/>
    </location>
</feature>
<dbReference type="Proteomes" id="UP000054217">
    <property type="component" value="Unassembled WGS sequence"/>
</dbReference>
<dbReference type="EMBL" id="KN832256">
    <property type="protein sequence ID" value="KIN93010.1"/>
    <property type="molecule type" value="Genomic_DNA"/>
</dbReference>
<evidence type="ECO:0000259" key="3">
    <source>
        <dbReference type="Pfam" id="PF13359"/>
    </source>
</evidence>
<accession>A0A0C3NAS1</accession>
<keyword evidence="5" id="KW-1185">Reference proteome</keyword>
<dbReference type="OrthoDB" id="2659088at2759"/>
<dbReference type="InParanoid" id="A0A0C3NAS1"/>
<reference evidence="4 5" key="1">
    <citation type="submission" date="2014-04" db="EMBL/GenBank/DDBJ databases">
        <authorList>
            <consortium name="DOE Joint Genome Institute"/>
            <person name="Kuo A."/>
            <person name="Kohler A."/>
            <person name="Costa M.D."/>
            <person name="Nagy L.G."/>
            <person name="Floudas D."/>
            <person name="Copeland A."/>
            <person name="Barry K.W."/>
            <person name="Cichocki N."/>
            <person name="Veneault-Fourrey C."/>
            <person name="LaButti K."/>
            <person name="Lindquist E.A."/>
            <person name="Lipzen A."/>
            <person name="Lundell T."/>
            <person name="Morin E."/>
            <person name="Murat C."/>
            <person name="Sun H."/>
            <person name="Tunlid A."/>
            <person name="Henrissat B."/>
            <person name="Grigoriev I.V."/>
            <person name="Hibbett D.S."/>
            <person name="Martin F."/>
            <person name="Nordberg H.P."/>
            <person name="Cantor M.N."/>
            <person name="Hua S.X."/>
        </authorList>
    </citation>
    <scope>NUCLEOTIDE SEQUENCE [LARGE SCALE GENOMIC DNA]</scope>
    <source>
        <strain evidence="4 5">Marx 270</strain>
    </source>
</reference>
<organism evidence="4 5">
    <name type="scientific">Pisolithus tinctorius Marx 270</name>
    <dbReference type="NCBI Taxonomy" id="870435"/>
    <lineage>
        <taxon>Eukaryota</taxon>
        <taxon>Fungi</taxon>
        <taxon>Dikarya</taxon>
        <taxon>Basidiomycota</taxon>
        <taxon>Agaricomycotina</taxon>
        <taxon>Agaricomycetes</taxon>
        <taxon>Agaricomycetidae</taxon>
        <taxon>Boletales</taxon>
        <taxon>Sclerodermatineae</taxon>
        <taxon>Pisolithaceae</taxon>
        <taxon>Pisolithus</taxon>
    </lineage>
</organism>
<dbReference type="HOGENOM" id="CLU_018552_9_2_1"/>
<protein>
    <recommendedName>
        <fullName evidence="3">DDE Tnp4 domain-containing protein</fullName>
    </recommendedName>
</protein>
<evidence type="ECO:0000256" key="1">
    <source>
        <dbReference type="ARBA" id="ARBA00001968"/>
    </source>
</evidence>